<dbReference type="AlphaFoldDB" id="A0A0B6YAY4"/>
<dbReference type="PANTHER" id="PTHR46263">
    <property type="entry name" value="ARMADILLO REPEAT-CONTAINING PROTEIN 7"/>
    <property type="match status" value="1"/>
</dbReference>
<name>A0A0B6YAY4_9EUPU</name>
<dbReference type="InterPro" id="IPR016024">
    <property type="entry name" value="ARM-type_fold"/>
</dbReference>
<reference evidence="1" key="1">
    <citation type="submission" date="2014-12" db="EMBL/GenBank/DDBJ databases">
        <title>Insight into the proteome of Arion vulgaris.</title>
        <authorList>
            <person name="Aradska J."/>
            <person name="Bulat T."/>
            <person name="Smidak R."/>
            <person name="Sarate P."/>
            <person name="Gangsoo J."/>
            <person name="Sialana F."/>
            <person name="Bilban M."/>
            <person name="Lubec G."/>
        </authorList>
    </citation>
    <scope>NUCLEOTIDE SEQUENCE</scope>
    <source>
        <tissue evidence="1">Skin</tissue>
    </source>
</reference>
<gene>
    <name evidence="1" type="primary">ORF17559</name>
</gene>
<dbReference type="Gene3D" id="1.25.10.10">
    <property type="entry name" value="Leucine-rich Repeat Variant"/>
    <property type="match status" value="1"/>
</dbReference>
<proteinExistence type="predicted"/>
<dbReference type="SUPFAM" id="SSF48371">
    <property type="entry name" value="ARM repeat"/>
    <property type="match status" value="1"/>
</dbReference>
<organism evidence="1">
    <name type="scientific">Arion vulgaris</name>
    <dbReference type="NCBI Taxonomy" id="1028688"/>
    <lineage>
        <taxon>Eukaryota</taxon>
        <taxon>Metazoa</taxon>
        <taxon>Spiralia</taxon>
        <taxon>Lophotrochozoa</taxon>
        <taxon>Mollusca</taxon>
        <taxon>Gastropoda</taxon>
        <taxon>Heterobranchia</taxon>
        <taxon>Euthyneura</taxon>
        <taxon>Panpulmonata</taxon>
        <taxon>Eupulmonata</taxon>
        <taxon>Stylommatophora</taxon>
        <taxon>Helicina</taxon>
        <taxon>Arionoidea</taxon>
        <taxon>Arionidae</taxon>
        <taxon>Arion</taxon>
    </lineage>
</organism>
<protein>
    <recommendedName>
        <fullName evidence="2">Armadillo repeat-containing domain-containing protein</fullName>
    </recommendedName>
</protein>
<dbReference type="EMBL" id="HACG01005785">
    <property type="protein sequence ID" value="CEK52650.1"/>
    <property type="molecule type" value="Transcribed_RNA"/>
</dbReference>
<sequence length="196" mass="22140">MFSTQDYLDRKTGPYGIGRLSYLQSLVTEFQDTSDEEAKEQVLANLANFAYDPINYEHFKKLNIVDLFLDCLEESNEKLIEFAIGGLCNCCLDKYFKQCIIDSGGINLVIKCLSSSIEQTVMSAMTTLMYLTTPESKKAISALPVVECMLRFSECNNKLLANLAHVFLQDYCTPAQIEEAKEVQRRVAHQFLSEGT</sequence>
<evidence type="ECO:0000313" key="1">
    <source>
        <dbReference type="EMBL" id="CEK52650.1"/>
    </source>
</evidence>
<accession>A0A0B6YAY4</accession>
<dbReference type="PANTHER" id="PTHR46263:SF1">
    <property type="entry name" value="ARMADILLO REPEAT-CONTAINING PROTEIN 7"/>
    <property type="match status" value="1"/>
</dbReference>
<evidence type="ECO:0008006" key="2">
    <source>
        <dbReference type="Google" id="ProtNLM"/>
    </source>
</evidence>
<dbReference type="InterPro" id="IPR011989">
    <property type="entry name" value="ARM-like"/>
</dbReference>
<dbReference type="InterPro" id="IPR042462">
    <property type="entry name" value="ARMC7"/>
</dbReference>